<accession>A0ABN9XHP5</accession>
<evidence type="ECO:0000313" key="2">
    <source>
        <dbReference type="EMBL" id="CAK0899260.1"/>
    </source>
</evidence>
<name>A0ABN9XHP5_9DINO</name>
<sequence length="164" mass="17006">VAHAGAAAGASPVEMPPPSQQLRRRPPASGAHGRRHAALAALSAPAVAWAPPAPARAAAAAAPAAKIGYQLKLPDKWEQVQGRGAPKLDDATARTLLVARLDVAQLEALVTRIPLAVSQRDPQGADAPRPAARPQNSKKSGVMIRVMRICGSGKPGKQYGKMNF</sequence>
<proteinExistence type="predicted"/>
<organism evidence="2 3">
    <name type="scientific">Prorocentrum cordatum</name>
    <dbReference type="NCBI Taxonomy" id="2364126"/>
    <lineage>
        <taxon>Eukaryota</taxon>
        <taxon>Sar</taxon>
        <taxon>Alveolata</taxon>
        <taxon>Dinophyceae</taxon>
        <taxon>Prorocentrales</taxon>
        <taxon>Prorocentraceae</taxon>
        <taxon>Prorocentrum</taxon>
    </lineage>
</organism>
<dbReference type="EMBL" id="CAUYUJ010020575">
    <property type="protein sequence ID" value="CAK0899260.1"/>
    <property type="molecule type" value="Genomic_DNA"/>
</dbReference>
<gene>
    <name evidence="2" type="ORF">PCOR1329_LOCUS76824</name>
</gene>
<feature type="non-terminal residue" evidence="2">
    <location>
        <position position="1"/>
    </location>
</feature>
<evidence type="ECO:0000256" key="1">
    <source>
        <dbReference type="SAM" id="MobiDB-lite"/>
    </source>
</evidence>
<keyword evidence="3" id="KW-1185">Reference proteome</keyword>
<dbReference type="Proteomes" id="UP001189429">
    <property type="component" value="Unassembled WGS sequence"/>
</dbReference>
<feature type="compositionally biased region" description="Low complexity" evidence="1">
    <location>
        <begin position="1"/>
        <end position="10"/>
    </location>
</feature>
<evidence type="ECO:0000313" key="3">
    <source>
        <dbReference type="Proteomes" id="UP001189429"/>
    </source>
</evidence>
<comment type="caution">
    <text evidence="2">The sequence shown here is derived from an EMBL/GenBank/DDBJ whole genome shotgun (WGS) entry which is preliminary data.</text>
</comment>
<feature type="compositionally biased region" description="Basic residues" evidence="1">
    <location>
        <begin position="22"/>
        <end position="37"/>
    </location>
</feature>
<feature type="region of interest" description="Disordered" evidence="1">
    <location>
        <begin position="119"/>
        <end position="139"/>
    </location>
</feature>
<feature type="region of interest" description="Disordered" evidence="1">
    <location>
        <begin position="1"/>
        <end position="37"/>
    </location>
</feature>
<protein>
    <submittedName>
        <fullName evidence="2">Uncharacterized protein</fullName>
    </submittedName>
</protein>
<reference evidence="2" key="1">
    <citation type="submission" date="2023-10" db="EMBL/GenBank/DDBJ databases">
        <authorList>
            <person name="Chen Y."/>
            <person name="Shah S."/>
            <person name="Dougan E. K."/>
            <person name="Thang M."/>
            <person name="Chan C."/>
        </authorList>
    </citation>
    <scope>NUCLEOTIDE SEQUENCE [LARGE SCALE GENOMIC DNA]</scope>
</reference>